<comment type="caution">
    <text evidence="3">The sequence shown here is derived from an EMBL/GenBank/DDBJ whole genome shotgun (WGS) entry which is preliminary data.</text>
</comment>
<dbReference type="PANTHER" id="PTHR34473">
    <property type="entry name" value="UPF0699 TRANSMEMBRANE PROTEIN YDBS"/>
    <property type="match status" value="1"/>
</dbReference>
<dbReference type="EMBL" id="PEBI01000004">
    <property type="protein sequence ID" value="PJM72629.1"/>
    <property type="molecule type" value="Genomic_DNA"/>
</dbReference>
<keyword evidence="1" id="KW-0472">Membrane</keyword>
<keyword evidence="1" id="KW-1133">Transmembrane helix</keyword>
<evidence type="ECO:0000313" key="3">
    <source>
        <dbReference type="EMBL" id="PJM72629.1"/>
    </source>
</evidence>
<organism evidence="3 4">
    <name type="scientific">Bifidobacterium primatium</name>
    <dbReference type="NCBI Taxonomy" id="2045438"/>
    <lineage>
        <taxon>Bacteria</taxon>
        <taxon>Bacillati</taxon>
        <taxon>Actinomycetota</taxon>
        <taxon>Actinomycetes</taxon>
        <taxon>Bifidobacteriales</taxon>
        <taxon>Bifidobacteriaceae</taxon>
        <taxon>Bifidobacterium</taxon>
    </lineage>
</organism>
<feature type="domain" description="YdbS-like PH" evidence="2">
    <location>
        <begin position="76"/>
        <end position="144"/>
    </location>
</feature>
<dbReference type="InterPro" id="IPR014529">
    <property type="entry name" value="UCP026631"/>
</dbReference>
<dbReference type="AlphaFoldDB" id="A0A2M9H744"/>
<sequence>MTGEQTDPRTPHASGAWHRTHPLALVIDVYNWGKAIIGFVFSMLVILPRLHMTFRTVCMLAAGIILMGVVWLIAEWASRRYRLERDALTLRTGLFTDTRKTIPYDHIHAVDVSAPFFFRPFALVTLTVDSGGVSDGSTITLTAVPATLSTTLERLRRQACGPAPHDPAAHARQVTAATDLRPAVTSDTDTVSDTRERLVFRASIRDTLLFAVTDLGFLAALAVITGFLQNLRDIIPRDVYDSTQDSVIRFSTHGALHIVVMVIIVVAAMLTVSIVKSLAQYHRFEVWRRGDDLVVVRGLFTRRSATVPVRRVQSIIIRRSLLRRLLHLSSVQVGLTTPGTGDSGDDVRGAILPVIADARLYGVLRAMLPEWHPAPPRVRRTARGLGRYLMLAPLMGTLAGMGAVAAAAMIAAGMRASREATGILTATFDAGWGPLDGFRVIWLLWLVLIPAVGGGIICVRRLLQWRTEGYALLPGNRIVVTGARGLGLVTMITRRSRIQYVRRRMLPWRMRAGVESMVMPLFVMNGHSCLRLAAIRSAEAQRLHDWAVGCR</sequence>
<feature type="transmembrane region" description="Helical" evidence="1">
    <location>
        <begin position="255"/>
        <end position="279"/>
    </location>
</feature>
<feature type="transmembrane region" description="Helical" evidence="1">
    <location>
        <begin position="207"/>
        <end position="228"/>
    </location>
</feature>
<proteinExistence type="predicted"/>
<feature type="transmembrane region" description="Helical" evidence="1">
    <location>
        <begin position="388"/>
        <end position="412"/>
    </location>
</feature>
<feature type="domain" description="YdbS-like PH" evidence="2">
    <location>
        <begin position="281"/>
        <end position="336"/>
    </location>
</feature>
<dbReference type="RefSeq" id="WP_100511414.1">
    <property type="nucleotide sequence ID" value="NZ_PEBI01000004.1"/>
</dbReference>
<dbReference type="PIRSF" id="PIRSF026631">
    <property type="entry name" value="UCP026631"/>
    <property type="match status" value="1"/>
</dbReference>
<dbReference type="Proteomes" id="UP000229095">
    <property type="component" value="Unassembled WGS sequence"/>
</dbReference>
<reference evidence="3 4" key="1">
    <citation type="submission" date="2017-10" db="EMBL/GenBank/DDBJ databases">
        <title>Draft genome sequences of strains TRE 1, TRE 9, TRE H and TRI 7, isolated from tamarins, belonging to four potential novel Bifidobacterium species.</title>
        <authorList>
            <person name="Mattarelli P."/>
            <person name="Modesto M."/>
            <person name="Puglisi E."/>
            <person name="Morelli L."/>
            <person name="Spezio C."/>
            <person name="Bonetti A."/>
            <person name="Sandri C."/>
        </authorList>
    </citation>
    <scope>NUCLEOTIDE SEQUENCE [LARGE SCALE GENOMIC DNA]</scope>
    <source>
        <strain evidence="4">TRE1</strain>
    </source>
</reference>
<feature type="transmembrane region" description="Helical" evidence="1">
    <location>
        <begin position="440"/>
        <end position="459"/>
    </location>
</feature>
<protein>
    <recommendedName>
        <fullName evidence="2">YdbS-like PH domain-containing protein</fullName>
    </recommendedName>
</protein>
<dbReference type="PANTHER" id="PTHR34473:SF2">
    <property type="entry name" value="UPF0699 TRANSMEMBRANE PROTEIN YDBT"/>
    <property type="match status" value="1"/>
</dbReference>
<name>A0A2M9H744_9BIFI</name>
<keyword evidence="1" id="KW-0812">Transmembrane</keyword>
<gene>
    <name evidence="3" type="ORF">CS006_08645</name>
</gene>
<evidence type="ECO:0000256" key="1">
    <source>
        <dbReference type="SAM" id="Phobius"/>
    </source>
</evidence>
<dbReference type="OrthoDB" id="3190163at2"/>
<feature type="transmembrane region" description="Helical" evidence="1">
    <location>
        <begin position="53"/>
        <end position="74"/>
    </location>
</feature>
<evidence type="ECO:0000259" key="2">
    <source>
        <dbReference type="Pfam" id="PF03703"/>
    </source>
</evidence>
<dbReference type="Pfam" id="PF03703">
    <property type="entry name" value="bPH_2"/>
    <property type="match status" value="2"/>
</dbReference>
<feature type="transmembrane region" description="Helical" evidence="1">
    <location>
        <begin position="29"/>
        <end position="47"/>
    </location>
</feature>
<dbReference type="InterPro" id="IPR005182">
    <property type="entry name" value="YdbS-like_PH"/>
</dbReference>
<evidence type="ECO:0000313" key="4">
    <source>
        <dbReference type="Proteomes" id="UP000229095"/>
    </source>
</evidence>
<accession>A0A2M9H744</accession>
<keyword evidence="4" id="KW-1185">Reference proteome</keyword>